<dbReference type="EMBL" id="CP002573">
    <property type="protein sequence ID" value="AEK58741.1"/>
    <property type="molecule type" value="Genomic_DNA"/>
</dbReference>
<evidence type="ECO:0000313" key="2">
    <source>
        <dbReference type="Proteomes" id="UP000006135"/>
    </source>
</evidence>
<gene>
    <name evidence="1" type="ordered locus">Atc_2093</name>
</gene>
<proteinExistence type="predicted"/>
<dbReference type="AlphaFoldDB" id="F9ZR47"/>
<accession>F9ZR47</accession>
<dbReference type="KEGG" id="acu:Atc_2093"/>
<evidence type="ECO:0000313" key="1">
    <source>
        <dbReference type="EMBL" id="AEK58741.1"/>
    </source>
</evidence>
<keyword evidence="2" id="KW-1185">Reference proteome</keyword>
<dbReference type="Proteomes" id="UP000006135">
    <property type="component" value="Chromosome"/>
</dbReference>
<dbReference type="HOGENOM" id="CLU_3338936_0_0_6"/>
<organism evidence="1 2">
    <name type="scientific">Acidithiobacillus caldus (strain SM-1)</name>
    <dbReference type="NCBI Taxonomy" id="990288"/>
    <lineage>
        <taxon>Bacteria</taxon>
        <taxon>Pseudomonadati</taxon>
        <taxon>Pseudomonadota</taxon>
        <taxon>Acidithiobacillia</taxon>
        <taxon>Acidithiobacillales</taxon>
        <taxon>Acidithiobacillaceae</taxon>
        <taxon>Acidithiobacillus</taxon>
    </lineage>
</organism>
<name>F9ZR47_ACICS</name>
<reference evidence="1 2" key="1">
    <citation type="journal article" date="2011" name="J. Genet. Genomics">
        <title>Unraveling the Acidithiobacillus caldus complete genome and its central metabolisms for carbon assimilation.</title>
        <authorList>
            <person name="You X.Y."/>
            <person name="Guo X."/>
            <person name="Zheng H.J."/>
            <person name="Zhang M.J."/>
            <person name="Liu L.J."/>
            <person name="Zhu Y.Q."/>
            <person name="Zhu B."/>
            <person name="Wang S.Y."/>
            <person name="Zhao G.P."/>
            <person name="Poetsch A."/>
            <person name="Jiang C.Y."/>
            <person name="Liu S.J."/>
        </authorList>
    </citation>
    <scope>NUCLEOTIDE SEQUENCE [LARGE SCALE GENOMIC DNA]</scope>
    <source>
        <strain evidence="1 2">SM-1</strain>
    </source>
</reference>
<sequence length="37" mass="4408">MQPYFDCIRDFWQREKCQVVIGIAVVLTDYSNALTRK</sequence>
<protein>
    <submittedName>
        <fullName evidence="1">Uncharacterized protein</fullName>
    </submittedName>
</protein>